<dbReference type="Proteomes" id="UP001285352">
    <property type="component" value="Unassembled WGS sequence"/>
</dbReference>
<evidence type="ECO:0000313" key="2">
    <source>
        <dbReference type="Proteomes" id="UP001285352"/>
    </source>
</evidence>
<protein>
    <submittedName>
        <fullName evidence="1">Long-chain-fatty-acid--CoA ligase</fullName>
    </submittedName>
</protein>
<name>A0ABU4UNB9_9PSEU</name>
<comment type="caution">
    <text evidence="1">The sequence shown here is derived from an EMBL/GenBank/DDBJ whole genome shotgun (WGS) entry which is preliminary data.</text>
</comment>
<evidence type="ECO:0000313" key="1">
    <source>
        <dbReference type="EMBL" id="MDX8140916.1"/>
    </source>
</evidence>
<sequence length="244" mass="26665">MKIVSNGDRPDLQGPAQASLRDGWAPFVLRGQIPATHRGAVAEYFPRYDVLLLDDDDTVLARATAVALSWDGETSSLPDGGYDGALVAAVAEHEAGIEPDTLCVVAATVRTDRTGGGLAGKVLTGLRERAADDGLARVIVPVRPTLKATYPLTPMEDFQRWTREDGLHLDPWIRTHQRLGATILAPAPRSMVVTGTVAQWERWTGMAFPQTGRYVVAGGLDLVAIDRERDQGLYEETNLWMRHR</sequence>
<proteinExistence type="predicted"/>
<accession>A0ABU4UNB9</accession>
<dbReference type="Gene3D" id="3.40.630.30">
    <property type="match status" value="1"/>
</dbReference>
<organism evidence="1 2">
    <name type="scientific">Lentzea sokolovensis</name>
    <dbReference type="NCBI Taxonomy" id="3095429"/>
    <lineage>
        <taxon>Bacteria</taxon>
        <taxon>Bacillati</taxon>
        <taxon>Actinomycetota</taxon>
        <taxon>Actinomycetes</taxon>
        <taxon>Pseudonocardiales</taxon>
        <taxon>Pseudonocardiaceae</taxon>
        <taxon>Lentzea</taxon>
    </lineage>
</organism>
<dbReference type="GO" id="GO:0016874">
    <property type="term" value="F:ligase activity"/>
    <property type="evidence" value="ECO:0007669"/>
    <property type="project" value="UniProtKB-KW"/>
</dbReference>
<keyword evidence="1" id="KW-0436">Ligase</keyword>
<dbReference type="RefSeq" id="WP_319973246.1">
    <property type="nucleotide sequence ID" value="NZ_JAXAVU010000001.1"/>
</dbReference>
<dbReference type="EMBL" id="JAXAVU010000001">
    <property type="protein sequence ID" value="MDX8140916.1"/>
    <property type="molecule type" value="Genomic_DNA"/>
</dbReference>
<gene>
    <name evidence="1" type="ORF">SK854_02255</name>
</gene>
<reference evidence="1 2" key="1">
    <citation type="submission" date="2023-11" db="EMBL/GenBank/DDBJ databases">
        <title>Lentzea sokolovensis, sp. nov., Lentzea kristufkii, sp. nov., and Lentzea miocenensis, sp. nov., rare actinobacteria from Sokolov Coal Basin, Miocene lacustrine sediment, Czech Republic.</title>
        <authorList>
            <person name="Lara A."/>
            <person name="Kotroba L."/>
            <person name="Nouioui I."/>
            <person name="Neumann-Schaal M."/>
            <person name="Mast Y."/>
            <person name="Chronakova A."/>
        </authorList>
    </citation>
    <scope>NUCLEOTIDE SEQUENCE [LARGE SCALE GENOMIC DNA]</scope>
    <source>
        <strain evidence="1 2">BCCO 10_0061</strain>
    </source>
</reference>
<keyword evidence="2" id="KW-1185">Reference proteome</keyword>